<dbReference type="AlphaFoldDB" id="A0AAE1A332"/>
<accession>A0AAE1A332</accession>
<organism evidence="1 2">
    <name type="scientific">Elysia crispata</name>
    <name type="common">lettuce slug</name>
    <dbReference type="NCBI Taxonomy" id="231223"/>
    <lineage>
        <taxon>Eukaryota</taxon>
        <taxon>Metazoa</taxon>
        <taxon>Spiralia</taxon>
        <taxon>Lophotrochozoa</taxon>
        <taxon>Mollusca</taxon>
        <taxon>Gastropoda</taxon>
        <taxon>Heterobranchia</taxon>
        <taxon>Euthyneura</taxon>
        <taxon>Panpulmonata</taxon>
        <taxon>Sacoglossa</taxon>
        <taxon>Placobranchoidea</taxon>
        <taxon>Plakobranchidae</taxon>
        <taxon>Elysia</taxon>
    </lineage>
</organism>
<evidence type="ECO:0000313" key="2">
    <source>
        <dbReference type="Proteomes" id="UP001283361"/>
    </source>
</evidence>
<comment type="caution">
    <text evidence="1">The sequence shown here is derived from an EMBL/GenBank/DDBJ whole genome shotgun (WGS) entry which is preliminary data.</text>
</comment>
<dbReference type="EMBL" id="JAWDGP010002724">
    <property type="protein sequence ID" value="KAK3780459.1"/>
    <property type="molecule type" value="Genomic_DNA"/>
</dbReference>
<evidence type="ECO:0000313" key="1">
    <source>
        <dbReference type="EMBL" id="KAK3780459.1"/>
    </source>
</evidence>
<sequence>MLSRGKSQPYSVVCHCCPLHELHNAFTRQVPALFCCLSLLPFTRATQCLHETSPSPILLFVTAALYTSYTMPSRDKSQPYSVVCHCCPLHELHNAFTRQVPALFCCLSLLPFTRATQCLHEASPSPILLFVTAALYTSYTMPSRGKSQPYSVVCHCCPLHELHNAFTRQVPALFCCLSLLPFTRATQCLHETSPSPILLFVTAALYTSYTMPSRGKSQPYSVVCHCCPLHELHNAFTRQVPALFCCLSLLPFTRATQCLHETSPSPILLFVTAALYTSYTMPSRGKSQPYSVVCHWCPLHELHNAFTRQVPALFCCLSLLPFTRATQCLHEASPSPILLFVTGALYMSYTMPSRDKSQLYSVVCHWCPLHELHNAFTRQVPALFCCLSLVPFTRATQCFHEASPSPILLFVTGALYTSYTMLSRGKSQPYCVVCHCYPLHELHNAFTRQVPALICCLSLLPFTRATQCFHEASPSPIVLFVTATLYTSYTMPSKS</sequence>
<gene>
    <name evidence="1" type="ORF">RRG08_024309</name>
</gene>
<proteinExistence type="predicted"/>
<dbReference type="Proteomes" id="UP001283361">
    <property type="component" value="Unassembled WGS sequence"/>
</dbReference>
<keyword evidence="2" id="KW-1185">Reference proteome</keyword>
<reference evidence="1" key="1">
    <citation type="journal article" date="2023" name="G3 (Bethesda)">
        <title>A reference genome for the long-term kleptoplast-retaining sea slug Elysia crispata morphotype clarki.</title>
        <authorList>
            <person name="Eastman K.E."/>
            <person name="Pendleton A.L."/>
            <person name="Shaikh M.A."/>
            <person name="Suttiyut T."/>
            <person name="Ogas R."/>
            <person name="Tomko P."/>
            <person name="Gavelis G."/>
            <person name="Widhalm J.R."/>
            <person name="Wisecaver J.H."/>
        </authorList>
    </citation>
    <scope>NUCLEOTIDE SEQUENCE</scope>
    <source>
        <strain evidence="1">ECLA1</strain>
    </source>
</reference>
<name>A0AAE1A332_9GAST</name>
<protein>
    <submittedName>
        <fullName evidence="1">Uncharacterized protein</fullName>
    </submittedName>
</protein>